<accession>M6BPN3</accession>
<dbReference type="AlphaFoldDB" id="M6BPN3"/>
<name>M6BPN3_LEPBO</name>
<evidence type="ECO:0000313" key="2">
    <source>
        <dbReference type="Proteomes" id="UP000011873"/>
    </source>
</evidence>
<proteinExistence type="predicted"/>
<evidence type="ECO:0000313" key="1">
    <source>
        <dbReference type="EMBL" id="EMJ81732.1"/>
    </source>
</evidence>
<organism evidence="1 2">
    <name type="scientific">Leptospira borgpetersenii serovar Hardjo-bovis str. Sponselee</name>
    <dbReference type="NCBI Taxonomy" id="1303729"/>
    <lineage>
        <taxon>Bacteria</taxon>
        <taxon>Pseudomonadati</taxon>
        <taxon>Spirochaetota</taxon>
        <taxon>Spirochaetia</taxon>
        <taxon>Leptospirales</taxon>
        <taxon>Leptospiraceae</taxon>
        <taxon>Leptospira</taxon>
    </lineage>
</organism>
<reference evidence="1 2" key="1">
    <citation type="submission" date="2013-01" db="EMBL/GenBank/DDBJ databases">
        <authorList>
            <person name="Harkins D.M."/>
            <person name="Durkin A.S."/>
            <person name="Brinkac L.M."/>
            <person name="Haft D.H."/>
            <person name="Selengut J.D."/>
            <person name="Sanka R."/>
            <person name="DePew J."/>
            <person name="Purushe J."/>
            <person name="Galloway R.L."/>
            <person name="Vinetz J.M."/>
            <person name="Sutton G.G."/>
            <person name="Nierman W.C."/>
            <person name="Fouts D.E."/>
        </authorList>
    </citation>
    <scope>NUCLEOTIDE SEQUENCE [LARGE SCALE GENOMIC DNA]</scope>
    <source>
        <strain evidence="1 2">Sponselee CDC</strain>
    </source>
</reference>
<dbReference type="Proteomes" id="UP000011873">
    <property type="component" value="Unassembled WGS sequence"/>
</dbReference>
<dbReference type="PATRIC" id="fig|1218567.3.peg.2075"/>
<gene>
    <name evidence="1" type="ORF">LEP1GSC016_3083</name>
</gene>
<protein>
    <submittedName>
        <fullName evidence="1">Uncharacterized protein</fullName>
    </submittedName>
</protein>
<dbReference type="EMBL" id="ANMU01000078">
    <property type="protein sequence ID" value="EMJ81732.1"/>
    <property type="molecule type" value="Genomic_DNA"/>
</dbReference>
<sequence>MFPSRIPEIFYPNHFETRKVIDGCFYWKNQRHCIVLRRV</sequence>
<comment type="caution">
    <text evidence="1">The sequence shown here is derived from an EMBL/GenBank/DDBJ whole genome shotgun (WGS) entry which is preliminary data.</text>
</comment>